<dbReference type="PANTHER" id="PTHR43668">
    <property type="entry name" value="ALLANTOINASE"/>
    <property type="match status" value="1"/>
</dbReference>
<dbReference type="Gene3D" id="3.20.20.140">
    <property type="entry name" value="Metal-dependent hydrolases"/>
    <property type="match status" value="1"/>
</dbReference>
<dbReference type="PROSITE" id="PS00483">
    <property type="entry name" value="DIHYDROOROTASE_2"/>
    <property type="match status" value="1"/>
</dbReference>
<gene>
    <name evidence="7" type="ORF">DX914_02415</name>
</gene>
<comment type="function">
    <text evidence="2">Catalyzes the reversible cyclization of carbamoyl aspartate to dihydroorotate.</text>
</comment>
<evidence type="ECO:0000259" key="6">
    <source>
        <dbReference type="Pfam" id="PF01979"/>
    </source>
</evidence>
<dbReference type="SUPFAM" id="SSF51556">
    <property type="entry name" value="Metallo-dependent hydrolases"/>
    <property type="match status" value="1"/>
</dbReference>
<evidence type="ECO:0000256" key="3">
    <source>
        <dbReference type="ARBA" id="ARBA00010286"/>
    </source>
</evidence>
<feature type="domain" description="Amidohydrolase-related" evidence="6">
    <location>
        <begin position="52"/>
        <end position="424"/>
    </location>
</feature>
<accession>A0A371K266</accession>
<dbReference type="GO" id="GO:0005737">
    <property type="term" value="C:cytoplasm"/>
    <property type="evidence" value="ECO:0007669"/>
    <property type="project" value="TreeGrafter"/>
</dbReference>
<dbReference type="Pfam" id="PF01979">
    <property type="entry name" value="Amidohydro_1"/>
    <property type="match status" value="1"/>
</dbReference>
<dbReference type="RefSeq" id="WP_115857465.1">
    <property type="nucleotide sequence ID" value="NZ_QTSU01000001.1"/>
</dbReference>
<dbReference type="EMBL" id="QTSU01000001">
    <property type="protein sequence ID" value="RDZ28023.1"/>
    <property type="molecule type" value="Genomic_DNA"/>
</dbReference>
<dbReference type="InterPro" id="IPR050138">
    <property type="entry name" value="DHOase/Allantoinase_Hydrolase"/>
</dbReference>
<evidence type="ECO:0000256" key="5">
    <source>
        <dbReference type="ARBA" id="ARBA00022801"/>
    </source>
</evidence>
<protein>
    <submittedName>
        <fullName evidence="7">Dihydroorotase</fullName>
        <ecNumber evidence="7">3.5.2.3</ecNumber>
    </submittedName>
</protein>
<evidence type="ECO:0000313" key="8">
    <source>
        <dbReference type="Proteomes" id="UP000264492"/>
    </source>
</evidence>
<dbReference type="GO" id="GO:0046872">
    <property type="term" value="F:metal ion binding"/>
    <property type="evidence" value="ECO:0007669"/>
    <property type="project" value="UniProtKB-KW"/>
</dbReference>
<dbReference type="CDD" id="cd01318">
    <property type="entry name" value="DHOase_IIb"/>
    <property type="match status" value="1"/>
</dbReference>
<dbReference type="NCBIfam" id="NF006688">
    <property type="entry name" value="PRK09236.1"/>
    <property type="match status" value="1"/>
</dbReference>
<dbReference type="SUPFAM" id="SSF51338">
    <property type="entry name" value="Composite domain of metallo-dependent hydrolases"/>
    <property type="match status" value="1"/>
</dbReference>
<keyword evidence="4" id="KW-0479">Metal-binding</keyword>
<keyword evidence="8" id="KW-1185">Reference proteome</keyword>
<comment type="caution">
    <text evidence="7">The sequence shown here is derived from an EMBL/GenBank/DDBJ whole genome shotgun (WGS) entry which is preliminary data.</text>
</comment>
<dbReference type="GO" id="GO:0006145">
    <property type="term" value="P:purine nucleobase catabolic process"/>
    <property type="evidence" value="ECO:0007669"/>
    <property type="project" value="TreeGrafter"/>
</dbReference>
<dbReference type="InterPro" id="IPR011059">
    <property type="entry name" value="Metal-dep_hydrolase_composite"/>
</dbReference>
<comment type="similarity">
    <text evidence="3">Belongs to the metallo-dependent hydrolases superfamily. DHOase family. Class I DHOase subfamily.</text>
</comment>
<proteinExistence type="inferred from homology"/>
<evidence type="ECO:0000256" key="1">
    <source>
        <dbReference type="ARBA" id="ARBA00001947"/>
    </source>
</evidence>
<dbReference type="EC" id="3.5.2.3" evidence="7"/>
<name>A0A371K266_9GAMM</name>
<dbReference type="InterPro" id="IPR002195">
    <property type="entry name" value="Dihydroorotase_CS"/>
</dbReference>
<organism evidence="7 8">
    <name type="scientific">Lysobacter silvisoli</name>
    <dbReference type="NCBI Taxonomy" id="2293254"/>
    <lineage>
        <taxon>Bacteria</taxon>
        <taxon>Pseudomonadati</taxon>
        <taxon>Pseudomonadota</taxon>
        <taxon>Gammaproteobacteria</taxon>
        <taxon>Lysobacterales</taxon>
        <taxon>Lysobacteraceae</taxon>
        <taxon>Lysobacter</taxon>
    </lineage>
</organism>
<dbReference type="PANTHER" id="PTHR43668:SF4">
    <property type="entry name" value="ALLANTOINASE"/>
    <property type="match status" value="1"/>
</dbReference>
<dbReference type="GO" id="GO:0004038">
    <property type="term" value="F:allantoinase activity"/>
    <property type="evidence" value="ECO:0007669"/>
    <property type="project" value="TreeGrafter"/>
</dbReference>
<dbReference type="Gene3D" id="2.30.40.10">
    <property type="entry name" value="Urease, subunit C, domain 1"/>
    <property type="match status" value="1"/>
</dbReference>
<dbReference type="GO" id="GO:0004151">
    <property type="term" value="F:dihydroorotase activity"/>
    <property type="evidence" value="ECO:0007669"/>
    <property type="project" value="UniProtKB-EC"/>
</dbReference>
<dbReference type="Proteomes" id="UP000264492">
    <property type="component" value="Unassembled WGS sequence"/>
</dbReference>
<keyword evidence="5 7" id="KW-0378">Hydrolase</keyword>
<comment type="cofactor">
    <cofactor evidence="1">
        <name>Zn(2+)</name>
        <dbReference type="ChEBI" id="CHEBI:29105"/>
    </cofactor>
</comment>
<dbReference type="OrthoDB" id="5687299at2"/>
<evidence type="ECO:0000313" key="7">
    <source>
        <dbReference type="EMBL" id="RDZ28023.1"/>
    </source>
</evidence>
<evidence type="ECO:0000256" key="2">
    <source>
        <dbReference type="ARBA" id="ARBA00002368"/>
    </source>
</evidence>
<evidence type="ECO:0000256" key="4">
    <source>
        <dbReference type="ARBA" id="ARBA00022723"/>
    </source>
</evidence>
<dbReference type="InterPro" id="IPR032466">
    <property type="entry name" value="Metal_Hydrolase"/>
</dbReference>
<dbReference type="AlphaFoldDB" id="A0A371K266"/>
<reference evidence="7 8" key="1">
    <citation type="submission" date="2018-08" db="EMBL/GenBank/DDBJ databases">
        <title>Lysobacter sp. zong2l5, whole genome shotgun sequence.</title>
        <authorList>
            <person name="Zhang X."/>
            <person name="Feng G."/>
            <person name="Zhu H."/>
        </authorList>
    </citation>
    <scope>NUCLEOTIDE SEQUENCE [LARGE SCALE GENOMIC DNA]</scope>
    <source>
        <strain evidence="8">zong2l5</strain>
    </source>
</reference>
<sequence length="443" mass="48509">MSSTLIVNARLVNEGREYDGDLRIEDGRIERIGAGLSARDGDTVIDAGGRRLLPGMIDDQVHFREPGMEYKADMATESAAAVAGGLTTFMDMPNTNPPTLNADALEDKYRRAAGRAWANYGFYLGASNDNLEAIQRLDPRTAPGVKVFMGASTGNMLVDDPVILDAIFRDVPTPIITHCEDTPMIDAELARYKAKYGDDIPAECHPDIRSRQACKKSTELAISLARKHNTRLHVLHISTADELALFQPGPIEGKRITAETCIHFLRFDRADYAALGHLIKCNPAIKDASDREALIRAVAEDVIDVLATDHAPHTLEEKARPYTGAPSGLPLVQYALNAALELVHEGRLTTAQVVDKFAHAPAKLFDVENRGFLREGYAADLVLIDDTPFTVRREDVLSKCGWSPFEGRTFHSAIASTWVNGVQVWDGQRLVGAPAGQRLAFAR</sequence>
<dbReference type="InterPro" id="IPR006680">
    <property type="entry name" value="Amidohydro-rel"/>
</dbReference>